<dbReference type="Pfam" id="PF00530">
    <property type="entry name" value="SRCR"/>
    <property type="match status" value="1"/>
</dbReference>
<dbReference type="InterPro" id="IPR036772">
    <property type="entry name" value="SRCR-like_dom_sf"/>
</dbReference>
<comment type="caution">
    <text evidence="2">Lacks conserved residue(s) required for the propagation of feature annotation.</text>
</comment>
<evidence type="ECO:0000256" key="2">
    <source>
        <dbReference type="PROSITE-ProRule" id="PRU00196"/>
    </source>
</evidence>
<dbReference type="Gene3D" id="3.10.250.10">
    <property type="entry name" value="SRCR-like domain"/>
    <property type="match status" value="1"/>
</dbReference>
<name>A0ABY7EDG1_MYAAR</name>
<evidence type="ECO:0000259" key="4">
    <source>
        <dbReference type="PROSITE" id="PS50287"/>
    </source>
</evidence>
<keyword evidence="1 2" id="KW-1015">Disulfide bond</keyword>
<dbReference type="PRINTS" id="PR00258">
    <property type="entry name" value="SPERACTRCPTR"/>
</dbReference>
<feature type="signal peptide" evidence="3">
    <location>
        <begin position="1"/>
        <end position="19"/>
    </location>
</feature>
<dbReference type="SMART" id="SM00202">
    <property type="entry name" value="SR"/>
    <property type="match status" value="1"/>
</dbReference>
<feature type="chain" id="PRO_5045465664" evidence="3">
    <location>
        <begin position="20"/>
        <end position="293"/>
    </location>
</feature>
<dbReference type="EMBL" id="CP111017">
    <property type="protein sequence ID" value="WAR06766.1"/>
    <property type="molecule type" value="Genomic_DNA"/>
</dbReference>
<accession>A0ABY7EDG1</accession>
<proteinExistence type="predicted"/>
<dbReference type="SUPFAM" id="SSF56487">
    <property type="entry name" value="SRCR-like"/>
    <property type="match status" value="1"/>
</dbReference>
<evidence type="ECO:0000313" key="6">
    <source>
        <dbReference type="Proteomes" id="UP001164746"/>
    </source>
</evidence>
<dbReference type="SUPFAM" id="SSF57414">
    <property type="entry name" value="Hairpin loop containing domain-like"/>
    <property type="match status" value="1"/>
</dbReference>
<feature type="domain" description="SRCR" evidence="4">
    <location>
        <begin position="180"/>
        <end position="293"/>
    </location>
</feature>
<keyword evidence="3" id="KW-0732">Signal</keyword>
<sequence>MLYMLAVLTVLGWPEGAAGQVTTMTIIPRQFKYEKACFDMYYGQPQSGWDYYETRKVVLNFDVMMVRSKAACQMKCFQAGPTCLAFFYRPTASWCRLNEIKHENRTDVGCSGNELVDYAEETESMYNKYRIDLDHLQNKALWTASKTDEQPLRFAPMPKTYCTVNENCTNAVDVADGERWRLCDGDGPGSCNPRKGRLEVEYQGVWGTVCDDSFYGAIGTINMNIACRMFGYMGGADSLADDYNRAYFGEGVGTIWLDEVYCTGTETLLSSCQNMGWGNNDCGHLEDQGIVCN</sequence>
<evidence type="ECO:0000313" key="5">
    <source>
        <dbReference type="EMBL" id="WAR06766.1"/>
    </source>
</evidence>
<dbReference type="PANTHER" id="PTHR48071">
    <property type="entry name" value="SRCR DOMAIN-CONTAINING PROTEIN"/>
    <property type="match status" value="1"/>
</dbReference>
<evidence type="ECO:0000256" key="1">
    <source>
        <dbReference type="ARBA" id="ARBA00023157"/>
    </source>
</evidence>
<reference evidence="5" key="1">
    <citation type="submission" date="2022-11" db="EMBL/GenBank/DDBJ databases">
        <title>Centuries of genome instability and evolution in soft-shell clam transmissible cancer (bioRxiv).</title>
        <authorList>
            <person name="Hart S.F.M."/>
            <person name="Yonemitsu M.A."/>
            <person name="Giersch R.M."/>
            <person name="Beal B.F."/>
            <person name="Arriagada G."/>
            <person name="Davis B.W."/>
            <person name="Ostrander E.A."/>
            <person name="Goff S.P."/>
            <person name="Metzger M.J."/>
        </authorList>
    </citation>
    <scope>NUCLEOTIDE SEQUENCE</scope>
    <source>
        <strain evidence="5">MELC-2E11</strain>
        <tissue evidence="5">Siphon/mantle</tissue>
    </source>
</reference>
<dbReference type="InterPro" id="IPR001190">
    <property type="entry name" value="SRCR"/>
</dbReference>
<protein>
    <submittedName>
        <fullName evidence="5">LOXL4-like protein</fullName>
    </submittedName>
</protein>
<keyword evidence="6" id="KW-1185">Reference proteome</keyword>
<dbReference type="PROSITE" id="PS50287">
    <property type="entry name" value="SRCR_2"/>
    <property type="match status" value="1"/>
</dbReference>
<evidence type="ECO:0000256" key="3">
    <source>
        <dbReference type="SAM" id="SignalP"/>
    </source>
</evidence>
<dbReference type="Proteomes" id="UP001164746">
    <property type="component" value="Chromosome 6"/>
</dbReference>
<organism evidence="5 6">
    <name type="scientific">Mya arenaria</name>
    <name type="common">Soft-shell clam</name>
    <dbReference type="NCBI Taxonomy" id="6604"/>
    <lineage>
        <taxon>Eukaryota</taxon>
        <taxon>Metazoa</taxon>
        <taxon>Spiralia</taxon>
        <taxon>Lophotrochozoa</taxon>
        <taxon>Mollusca</taxon>
        <taxon>Bivalvia</taxon>
        <taxon>Autobranchia</taxon>
        <taxon>Heteroconchia</taxon>
        <taxon>Euheterodonta</taxon>
        <taxon>Imparidentia</taxon>
        <taxon>Neoheterodontei</taxon>
        <taxon>Myida</taxon>
        <taxon>Myoidea</taxon>
        <taxon>Myidae</taxon>
        <taxon>Mya</taxon>
    </lineage>
</organism>
<gene>
    <name evidence="5" type="ORF">MAR_016724</name>
</gene>
<feature type="disulfide bond" evidence="2">
    <location>
        <begin position="262"/>
        <end position="272"/>
    </location>
</feature>
<dbReference type="PANTHER" id="PTHR48071:SF18">
    <property type="entry name" value="DELETED IN MALIGNANT BRAIN TUMORS 1 PROTEIN-RELATED"/>
    <property type="match status" value="1"/>
</dbReference>